<accession>U7QVC6</accession>
<evidence type="ECO:0000256" key="2">
    <source>
        <dbReference type="ARBA" id="ARBA00008335"/>
    </source>
</evidence>
<evidence type="ECO:0000256" key="9">
    <source>
        <dbReference type="SAM" id="Phobius"/>
    </source>
</evidence>
<dbReference type="EMBL" id="AXDT01000213">
    <property type="protein sequence ID" value="ERT11242.1"/>
    <property type="molecule type" value="Genomic_DNA"/>
</dbReference>
<evidence type="ECO:0000256" key="4">
    <source>
        <dbReference type="ARBA" id="ARBA00022475"/>
    </source>
</evidence>
<feature type="region of interest" description="Disordered" evidence="8">
    <location>
        <begin position="1"/>
        <end position="21"/>
    </location>
</feature>
<dbReference type="Proteomes" id="UP000017133">
    <property type="component" value="Unassembled WGS sequence"/>
</dbReference>
<evidence type="ECO:0000256" key="7">
    <source>
        <dbReference type="ARBA" id="ARBA00023136"/>
    </source>
</evidence>
<dbReference type="PROSITE" id="PS00216">
    <property type="entry name" value="SUGAR_TRANSPORT_1"/>
    <property type="match status" value="1"/>
</dbReference>
<keyword evidence="7 9" id="KW-0472">Membrane</keyword>
<feature type="domain" description="Major facilitator superfamily (MFS) profile" evidence="10">
    <location>
        <begin position="35"/>
        <end position="147"/>
    </location>
</feature>
<dbReference type="SUPFAM" id="SSF103473">
    <property type="entry name" value="MFS general substrate transporter"/>
    <property type="match status" value="1"/>
</dbReference>
<evidence type="ECO:0000256" key="3">
    <source>
        <dbReference type="ARBA" id="ARBA00022448"/>
    </source>
</evidence>
<evidence type="ECO:0000259" key="10">
    <source>
        <dbReference type="PROSITE" id="PS50850"/>
    </source>
</evidence>
<organism evidence="11 12">
    <name type="scientific">Photorhabdus temperata J3</name>
    <dbReference type="NCBI Taxonomy" id="1389415"/>
    <lineage>
        <taxon>Bacteria</taxon>
        <taxon>Pseudomonadati</taxon>
        <taxon>Pseudomonadota</taxon>
        <taxon>Gammaproteobacteria</taxon>
        <taxon>Enterobacterales</taxon>
        <taxon>Morganellaceae</taxon>
        <taxon>Photorhabdus</taxon>
    </lineage>
</organism>
<gene>
    <name evidence="11" type="ORF">O185_20465</name>
</gene>
<evidence type="ECO:0000313" key="11">
    <source>
        <dbReference type="EMBL" id="ERT11242.1"/>
    </source>
</evidence>
<dbReference type="PROSITE" id="PS50850">
    <property type="entry name" value="MFS"/>
    <property type="match status" value="1"/>
</dbReference>
<evidence type="ECO:0000313" key="12">
    <source>
        <dbReference type="Proteomes" id="UP000017133"/>
    </source>
</evidence>
<dbReference type="PANTHER" id="PTHR43271">
    <property type="entry name" value="BLL2771 PROTEIN"/>
    <property type="match status" value="1"/>
</dbReference>
<keyword evidence="5 9" id="KW-0812">Transmembrane</keyword>
<reference evidence="11 12" key="1">
    <citation type="submission" date="2013-10" db="EMBL/GenBank/DDBJ databases">
        <title>Whole Genome Shotgun Sequence of Photorhabdus temperata J3.</title>
        <authorList>
            <person name="Park G.-S."/>
            <person name="Hong S.-J."/>
            <person name="Shin J.-H."/>
        </authorList>
    </citation>
    <scope>NUCLEOTIDE SEQUENCE [LARGE SCALE GENOMIC DNA]</scope>
    <source>
        <strain evidence="11 12">J3</strain>
    </source>
</reference>
<dbReference type="AlphaFoldDB" id="U7QVC6"/>
<evidence type="ECO:0000256" key="1">
    <source>
        <dbReference type="ARBA" id="ARBA00004651"/>
    </source>
</evidence>
<feature type="transmembrane region" description="Helical" evidence="9">
    <location>
        <begin position="77"/>
        <end position="93"/>
    </location>
</feature>
<comment type="subcellular location">
    <subcellularLocation>
        <location evidence="1">Cell membrane</location>
        <topology evidence="1">Multi-pass membrane protein</topology>
    </subcellularLocation>
</comment>
<comment type="caution">
    <text evidence="11">The sequence shown here is derived from an EMBL/GenBank/DDBJ whole genome shotgun (WGS) entry which is preliminary data.</text>
</comment>
<evidence type="ECO:0000256" key="8">
    <source>
        <dbReference type="SAM" id="MobiDB-lite"/>
    </source>
</evidence>
<proteinExistence type="inferred from homology"/>
<comment type="similarity">
    <text evidence="2">Belongs to the major facilitator superfamily.</text>
</comment>
<keyword evidence="6 9" id="KW-1133">Transmembrane helix</keyword>
<protein>
    <recommendedName>
        <fullName evidence="10">Major facilitator superfamily (MFS) profile domain-containing protein</fullName>
    </recommendedName>
</protein>
<dbReference type="Pfam" id="PF07690">
    <property type="entry name" value="MFS_1"/>
    <property type="match status" value="1"/>
</dbReference>
<dbReference type="PATRIC" id="fig|1389415.4.peg.4092"/>
<dbReference type="GO" id="GO:0022857">
    <property type="term" value="F:transmembrane transporter activity"/>
    <property type="evidence" value="ECO:0007669"/>
    <property type="project" value="InterPro"/>
</dbReference>
<name>U7QVC6_PHOTE</name>
<keyword evidence="4" id="KW-1003">Cell membrane</keyword>
<dbReference type="GO" id="GO:0005886">
    <property type="term" value="C:plasma membrane"/>
    <property type="evidence" value="ECO:0007669"/>
    <property type="project" value="UniProtKB-SubCell"/>
</dbReference>
<dbReference type="InterPro" id="IPR036259">
    <property type="entry name" value="MFS_trans_sf"/>
</dbReference>
<dbReference type="PANTHER" id="PTHR43271:SF1">
    <property type="entry name" value="INNER MEMBRANE TRANSPORT PROTEIN YNFM"/>
    <property type="match status" value="1"/>
</dbReference>
<dbReference type="InterPro" id="IPR020846">
    <property type="entry name" value="MFS_dom"/>
</dbReference>
<keyword evidence="12" id="KW-1185">Reference proteome</keyword>
<keyword evidence="3" id="KW-0813">Transport</keyword>
<sequence>MSTTRSISENPTPDNHLVQDTQQNKRNYIQKADPLYIRVTLSLFTVGLATFALLYFVQPILPILSEDFGVSPATSSLSLSLSTGMLALGLLITGPLSDAIGRKNVMVTALSAAAFFTLLSAFMTSWHGILIARALVGLSLSGVAPLQ</sequence>
<dbReference type="InterPro" id="IPR005829">
    <property type="entry name" value="Sugar_transporter_CS"/>
</dbReference>
<dbReference type="InterPro" id="IPR011701">
    <property type="entry name" value="MFS"/>
</dbReference>
<feature type="transmembrane region" description="Helical" evidence="9">
    <location>
        <begin position="105"/>
        <end position="123"/>
    </location>
</feature>
<feature type="transmembrane region" description="Helical" evidence="9">
    <location>
        <begin position="35"/>
        <end position="57"/>
    </location>
</feature>
<evidence type="ECO:0000256" key="5">
    <source>
        <dbReference type="ARBA" id="ARBA00022692"/>
    </source>
</evidence>
<dbReference type="Gene3D" id="1.20.1250.20">
    <property type="entry name" value="MFS general substrate transporter like domains"/>
    <property type="match status" value="1"/>
</dbReference>
<evidence type="ECO:0000256" key="6">
    <source>
        <dbReference type="ARBA" id="ARBA00022989"/>
    </source>
</evidence>